<feature type="binding site" evidence="12">
    <location>
        <position position="28"/>
    </location>
    <ligand>
        <name>Zn(2+)</name>
        <dbReference type="ChEBI" id="CHEBI:29105"/>
    </ligand>
</feature>
<dbReference type="Pfam" id="PF09190">
    <property type="entry name" value="DALR_2"/>
    <property type="match status" value="1"/>
</dbReference>
<dbReference type="SMART" id="SM00840">
    <property type="entry name" value="DALR_2"/>
    <property type="match status" value="1"/>
</dbReference>
<comment type="caution">
    <text evidence="14">The sequence shown here is derived from an EMBL/GenBank/DDBJ whole genome shotgun (WGS) entry which is preliminary data.</text>
</comment>
<evidence type="ECO:0000256" key="8">
    <source>
        <dbReference type="ARBA" id="ARBA00022833"/>
    </source>
</evidence>
<dbReference type="EMBL" id="JABBGA010000004">
    <property type="protein sequence ID" value="NML25493.1"/>
    <property type="molecule type" value="Genomic_DNA"/>
</dbReference>
<dbReference type="InterPro" id="IPR015803">
    <property type="entry name" value="Cys-tRNA-ligase"/>
</dbReference>
<dbReference type="CDD" id="cd07963">
    <property type="entry name" value="Anticodon_Ia_Cys"/>
    <property type="match status" value="1"/>
</dbReference>
<dbReference type="NCBIfam" id="TIGR00435">
    <property type="entry name" value="cysS"/>
    <property type="match status" value="1"/>
</dbReference>
<evidence type="ECO:0000256" key="10">
    <source>
        <dbReference type="ARBA" id="ARBA00022917"/>
    </source>
</evidence>
<comment type="subunit">
    <text evidence="3 12">Monomer.</text>
</comment>
<evidence type="ECO:0000256" key="9">
    <source>
        <dbReference type="ARBA" id="ARBA00022840"/>
    </source>
</evidence>
<keyword evidence="7 12" id="KW-0547">Nucleotide-binding</keyword>
<feature type="binding site" evidence="12">
    <location>
        <position position="237"/>
    </location>
    <ligand>
        <name>Zn(2+)</name>
        <dbReference type="ChEBI" id="CHEBI:29105"/>
    </ligand>
</feature>
<keyword evidence="8 12" id="KW-0862">Zinc</keyword>
<evidence type="ECO:0000259" key="13">
    <source>
        <dbReference type="SMART" id="SM00840"/>
    </source>
</evidence>
<dbReference type="FunFam" id="3.40.50.620:FF:000009">
    <property type="entry name" value="Cysteine--tRNA ligase"/>
    <property type="match status" value="1"/>
</dbReference>
<keyword evidence="6 12" id="KW-0479">Metal-binding</keyword>
<dbReference type="CDD" id="cd00672">
    <property type="entry name" value="CysRS_core"/>
    <property type="match status" value="1"/>
</dbReference>
<feature type="short sequence motif" description="'HIGH' region" evidence="12">
    <location>
        <begin position="30"/>
        <end position="40"/>
    </location>
</feature>
<dbReference type="PANTHER" id="PTHR10890">
    <property type="entry name" value="CYSTEINYL-TRNA SYNTHETASE"/>
    <property type="match status" value="1"/>
</dbReference>
<proteinExistence type="inferred from homology"/>
<name>A0A848G4X9_9RHOO</name>
<dbReference type="AlphaFoldDB" id="A0A848G4X9"/>
<keyword evidence="5 12" id="KW-0436">Ligase</keyword>
<feature type="short sequence motif" description="'KMSKS' region" evidence="12">
    <location>
        <begin position="269"/>
        <end position="273"/>
    </location>
</feature>
<dbReference type="SUPFAM" id="SSF52374">
    <property type="entry name" value="Nucleotidylyl transferase"/>
    <property type="match status" value="1"/>
</dbReference>
<dbReference type="GO" id="GO:0005524">
    <property type="term" value="F:ATP binding"/>
    <property type="evidence" value="ECO:0007669"/>
    <property type="project" value="UniProtKB-UniRule"/>
</dbReference>
<organism evidence="14 15">
    <name type="scientific">Zoogloea dura</name>
    <dbReference type="NCBI Taxonomy" id="2728840"/>
    <lineage>
        <taxon>Bacteria</taxon>
        <taxon>Pseudomonadati</taxon>
        <taxon>Pseudomonadota</taxon>
        <taxon>Betaproteobacteria</taxon>
        <taxon>Rhodocyclales</taxon>
        <taxon>Zoogloeaceae</taxon>
        <taxon>Zoogloea</taxon>
    </lineage>
</organism>
<dbReference type="Gene3D" id="1.20.120.1910">
    <property type="entry name" value="Cysteine-tRNA ligase, C-terminal anti-codon recognition domain"/>
    <property type="match status" value="1"/>
</dbReference>
<accession>A0A848G4X9</accession>
<protein>
    <recommendedName>
        <fullName evidence="12">Cysteine--tRNA ligase</fullName>
        <ecNumber evidence="12">6.1.1.16</ecNumber>
    </recommendedName>
    <alternativeName>
        <fullName evidence="12">Cysteinyl-tRNA synthetase</fullName>
        <shortName evidence="12">CysRS</shortName>
    </alternativeName>
</protein>
<evidence type="ECO:0000256" key="6">
    <source>
        <dbReference type="ARBA" id="ARBA00022723"/>
    </source>
</evidence>
<comment type="subcellular location">
    <subcellularLocation>
        <location evidence="1 12">Cytoplasm</location>
    </subcellularLocation>
</comment>
<sequence length="463" mass="51736">MLKIYNSLSRQKEQFKPIEPGKVRMYVCGMTVYDYCHLGHARVMVVFDMVSRWLRADGYDVTYVRNITDIDDKIIRRAGENGESIRALTDRFIGAMHEDADALGVLRPDHEPRATEYVAPMQKLIGTLIENGLAYKADNEDVCYAVRKFEGYGKLSGKSLDELRAGERVEVAGGKHDPLDFVLWKRARADEPEEVKWTSPWGTGRPGWHIECSAMSSELLGSQFDIHGGGADLQFPHHENEIAQSEGAHQCTFVNYWMHNGFVRVDDEKMSKSLGNFFTIRDVLKEYAPEVVRFFILRAHYRSPLNYSDAHLVDARNALSRLYTALRNAPPAGESGGVDWNSPYAARFKLAMDDDFNTAEGLSVLFDLAGEVNRERSAEAAALLRALGGVLGLLEQDPTSFLQGGVADATGGDEEESIEARIAARIEAKKARDFAEADRIRAELLAEGIALEDTPQGTIWRRA</sequence>
<dbReference type="Proteomes" id="UP000580043">
    <property type="component" value="Unassembled WGS sequence"/>
</dbReference>
<evidence type="ECO:0000256" key="3">
    <source>
        <dbReference type="ARBA" id="ARBA00011245"/>
    </source>
</evidence>
<dbReference type="GO" id="GO:0005829">
    <property type="term" value="C:cytosol"/>
    <property type="evidence" value="ECO:0007669"/>
    <property type="project" value="TreeGrafter"/>
</dbReference>
<dbReference type="HAMAP" id="MF_00041">
    <property type="entry name" value="Cys_tRNA_synth"/>
    <property type="match status" value="1"/>
</dbReference>
<keyword evidence="11 12" id="KW-0030">Aminoacyl-tRNA synthetase</keyword>
<dbReference type="InterPro" id="IPR024909">
    <property type="entry name" value="Cys-tRNA/MSH_ligase"/>
</dbReference>
<dbReference type="InterPro" id="IPR014729">
    <property type="entry name" value="Rossmann-like_a/b/a_fold"/>
</dbReference>
<dbReference type="PRINTS" id="PR00983">
    <property type="entry name" value="TRNASYNTHCYS"/>
</dbReference>
<evidence type="ECO:0000256" key="2">
    <source>
        <dbReference type="ARBA" id="ARBA00005594"/>
    </source>
</evidence>
<dbReference type="RefSeq" id="WP_169145123.1">
    <property type="nucleotide sequence ID" value="NZ_JABBGA010000004.1"/>
</dbReference>
<comment type="catalytic activity">
    <reaction evidence="12">
        <text>tRNA(Cys) + L-cysteine + ATP = L-cysteinyl-tRNA(Cys) + AMP + diphosphate</text>
        <dbReference type="Rhea" id="RHEA:17773"/>
        <dbReference type="Rhea" id="RHEA-COMP:9661"/>
        <dbReference type="Rhea" id="RHEA-COMP:9679"/>
        <dbReference type="ChEBI" id="CHEBI:30616"/>
        <dbReference type="ChEBI" id="CHEBI:33019"/>
        <dbReference type="ChEBI" id="CHEBI:35235"/>
        <dbReference type="ChEBI" id="CHEBI:78442"/>
        <dbReference type="ChEBI" id="CHEBI:78517"/>
        <dbReference type="ChEBI" id="CHEBI:456215"/>
        <dbReference type="EC" id="6.1.1.16"/>
    </reaction>
</comment>
<evidence type="ECO:0000256" key="5">
    <source>
        <dbReference type="ARBA" id="ARBA00022598"/>
    </source>
</evidence>
<feature type="binding site" evidence="12">
    <location>
        <position position="241"/>
    </location>
    <ligand>
        <name>Zn(2+)</name>
        <dbReference type="ChEBI" id="CHEBI:29105"/>
    </ligand>
</feature>
<reference evidence="14 15" key="1">
    <citation type="submission" date="2020-04" db="EMBL/GenBank/DDBJ databases">
        <title>Zoogloea sp. G-4-1-14 isolated from soil.</title>
        <authorList>
            <person name="Dahal R.H."/>
        </authorList>
    </citation>
    <scope>NUCLEOTIDE SEQUENCE [LARGE SCALE GENOMIC DNA]</scope>
    <source>
        <strain evidence="14 15">G-4-1-14</strain>
    </source>
</reference>
<feature type="binding site" evidence="12">
    <location>
        <position position="272"/>
    </location>
    <ligand>
        <name>ATP</name>
        <dbReference type="ChEBI" id="CHEBI:30616"/>
    </ligand>
</feature>
<gene>
    <name evidence="12" type="primary">cysS</name>
    <name evidence="14" type="ORF">HHL15_07050</name>
</gene>
<keyword evidence="10 12" id="KW-0648">Protein biosynthesis</keyword>
<keyword evidence="9 12" id="KW-0067">ATP-binding</keyword>
<dbReference type="InterPro" id="IPR015273">
    <property type="entry name" value="Cys-tRNA-synt_Ia_DALR"/>
</dbReference>
<dbReference type="SUPFAM" id="SSF47323">
    <property type="entry name" value="Anticodon-binding domain of a subclass of class I aminoacyl-tRNA synthetases"/>
    <property type="match status" value="1"/>
</dbReference>
<evidence type="ECO:0000256" key="1">
    <source>
        <dbReference type="ARBA" id="ARBA00004496"/>
    </source>
</evidence>
<evidence type="ECO:0000256" key="4">
    <source>
        <dbReference type="ARBA" id="ARBA00022490"/>
    </source>
</evidence>
<dbReference type="Gene3D" id="3.40.50.620">
    <property type="entry name" value="HUPs"/>
    <property type="match status" value="1"/>
</dbReference>
<evidence type="ECO:0000313" key="14">
    <source>
        <dbReference type="EMBL" id="NML25493.1"/>
    </source>
</evidence>
<evidence type="ECO:0000256" key="7">
    <source>
        <dbReference type="ARBA" id="ARBA00022741"/>
    </source>
</evidence>
<evidence type="ECO:0000313" key="15">
    <source>
        <dbReference type="Proteomes" id="UP000580043"/>
    </source>
</evidence>
<dbReference type="Pfam" id="PF01406">
    <property type="entry name" value="tRNA-synt_1e"/>
    <property type="match status" value="1"/>
</dbReference>
<comment type="similarity">
    <text evidence="2 12">Belongs to the class-I aminoacyl-tRNA synthetase family.</text>
</comment>
<dbReference type="PANTHER" id="PTHR10890:SF3">
    <property type="entry name" value="CYSTEINE--TRNA LIGASE, CYTOPLASMIC"/>
    <property type="match status" value="1"/>
</dbReference>
<dbReference type="GO" id="GO:0006423">
    <property type="term" value="P:cysteinyl-tRNA aminoacylation"/>
    <property type="evidence" value="ECO:0007669"/>
    <property type="project" value="UniProtKB-UniRule"/>
</dbReference>
<evidence type="ECO:0000256" key="12">
    <source>
        <dbReference type="HAMAP-Rule" id="MF_00041"/>
    </source>
</evidence>
<dbReference type="InterPro" id="IPR009080">
    <property type="entry name" value="tRNAsynth_Ia_anticodon-bd"/>
</dbReference>
<comment type="cofactor">
    <cofactor evidence="12">
        <name>Zn(2+)</name>
        <dbReference type="ChEBI" id="CHEBI:29105"/>
    </cofactor>
    <text evidence="12">Binds 1 zinc ion per subunit.</text>
</comment>
<keyword evidence="15" id="KW-1185">Reference proteome</keyword>
<dbReference type="EC" id="6.1.1.16" evidence="12"/>
<evidence type="ECO:0000256" key="11">
    <source>
        <dbReference type="ARBA" id="ARBA00023146"/>
    </source>
</evidence>
<dbReference type="GO" id="GO:0004817">
    <property type="term" value="F:cysteine-tRNA ligase activity"/>
    <property type="evidence" value="ECO:0007669"/>
    <property type="project" value="UniProtKB-UniRule"/>
</dbReference>
<keyword evidence="4 12" id="KW-0963">Cytoplasm</keyword>
<dbReference type="GO" id="GO:0008270">
    <property type="term" value="F:zinc ion binding"/>
    <property type="evidence" value="ECO:0007669"/>
    <property type="project" value="UniProtKB-UniRule"/>
</dbReference>
<dbReference type="InterPro" id="IPR032678">
    <property type="entry name" value="tRNA-synt_1_cat_dom"/>
</dbReference>
<feature type="domain" description="Cysteinyl-tRNA synthetase class Ia DALR" evidence="13">
    <location>
        <begin position="347"/>
        <end position="402"/>
    </location>
</feature>
<feature type="binding site" evidence="12">
    <location>
        <position position="212"/>
    </location>
    <ligand>
        <name>Zn(2+)</name>
        <dbReference type="ChEBI" id="CHEBI:29105"/>
    </ligand>
</feature>